<dbReference type="Proteomes" id="UP000219914">
    <property type="component" value="Unassembled WGS sequence"/>
</dbReference>
<comment type="caution">
    <text evidence="1">The sequence shown here is derived from an EMBL/GenBank/DDBJ whole genome shotgun (WGS) entry which is preliminary data.</text>
</comment>
<proteinExistence type="predicted"/>
<dbReference type="InterPro" id="IPR010349">
    <property type="entry name" value="Asparaginase_II"/>
</dbReference>
<dbReference type="AlphaFoldDB" id="A0A2A6K8K1"/>
<accession>A0A2A6K8K1</accession>
<evidence type="ECO:0000313" key="1">
    <source>
        <dbReference type="EMBL" id="MDR9773082.1"/>
    </source>
</evidence>
<evidence type="ECO:0000313" key="3">
    <source>
        <dbReference type="Proteomes" id="UP000219914"/>
    </source>
</evidence>
<dbReference type="Pfam" id="PF06089">
    <property type="entry name" value="Asparaginase_II"/>
    <property type="match status" value="1"/>
</dbReference>
<reference evidence="1" key="2">
    <citation type="submission" date="2023-04" db="EMBL/GenBank/DDBJ databases">
        <title>Genomic characterization of faba bean (Vicia faba) microsymbionts in Mexican soils.</title>
        <authorList>
            <person name="Rivera Orduna F.N."/>
            <person name="Guevara-Luna J."/>
            <person name="Yan J."/>
            <person name="Arroyo-Herrera I."/>
            <person name="Li Y."/>
            <person name="Vasquez-Murrieta M.S."/>
            <person name="Wang E.T."/>
        </authorList>
    </citation>
    <scope>NUCLEOTIDE SEQUENCE</scope>
    <source>
        <strain evidence="1">CH26</strain>
    </source>
</reference>
<dbReference type="RefSeq" id="WP_097536738.1">
    <property type="nucleotide sequence ID" value="NZ_JAVLSC010000011.1"/>
</dbReference>
<gene>
    <name evidence="2" type="ORF">CO674_26420</name>
    <name evidence="1" type="ORF">RJJ65_10485</name>
</gene>
<protein>
    <submittedName>
        <fullName evidence="1">Asparaginase</fullName>
    </submittedName>
</protein>
<dbReference type="EMBL" id="NWSY01000023">
    <property type="protein sequence ID" value="PDT20752.1"/>
    <property type="molecule type" value="Genomic_DNA"/>
</dbReference>
<dbReference type="Proteomes" id="UP001268610">
    <property type="component" value="Unassembled WGS sequence"/>
</dbReference>
<evidence type="ECO:0000313" key="4">
    <source>
        <dbReference type="Proteomes" id="UP001268610"/>
    </source>
</evidence>
<organism evidence="1 4">
    <name type="scientific">Rhizobium hidalgonense</name>
    <dbReference type="NCBI Taxonomy" id="1538159"/>
    <lineage>
        <taxon>Bacteria</taxon>
        <taxon>Pseudomonadati</taxon>
        <taxon>Pseudomonadota</taxon>
        <taxon>Alphaproteobacteria</taxon>
        <taxon>Hyphomicrobiales</taxon>
        <taxon>Rhizobiaceae</taxon>
        <taxon>Rhizobium/Agrobacterium group</taxon>
        <taxon>Rhizobium</taxon>
    </lineage>
</organism>
<dbReference type="PANTHER" id="PTHR42110:SF1">
    <property type="entry name" value="L-ASPARAGINASE, PUTATIVE (AFU_ORTHOLOGUE AFUA_3G11890)-RELATED"/>
    <property type="match status" value="1"/>
</dbReference>
<sequence length="367" mass="39270">MIPSEDFVVTERGGIVENRHRVHAAVVDAKGRLLFALGNPTRFTLARSAAKPAQALAILEANGFEPYGFDDADLALMCASHSSEERHIARTRTMLSKIGAKEADLRCGGHPSLSEAVNRSWIRQDYTPTAVCSNCSGKHVGMMAGSRAIGAGLEGYHLPDHPMQVVVKRTVAELCDLDMQDVEWGVDGCNLPTPAFPLDRLARIYAKLASAVDQGEAREGVSTRDAALARIFQAMARYPEMVAGEGRYCTVLMRAFDGAMIGKLGADASYAIGVQASNDTRRWGAEGALGISVKIEDGNIEILYAVVTEILEQLGIGSPERRKPLASFHHPSRVNTMGVATGGVSFPFMLGGSKSDADGSRPAALSR</sequence>
<evidence type="ECO:0000313" key="2">
    <source>
        <dbReference type="EMBL" id="PDT20752.1"/>
    </source>
</evidence>
<keyword evidence="3" id="KW-1185">Reference proteome</keyword>
<reference evidence="2 3" key="1">
    <citation type="submission" date="2017-09" db="EMBL/GenBank/DDBJ databases">
        <title>Comparative genomics of rhizobia isolated from Phaseolus vulgaris in China.</title>
        <authorList>
            <person name="Tong W."/>
        </authorList>
    </citation>
    <scope>NUCLEOTIDE SEQUENCE [LARGE SCALE GENOMIC DNA]</scope>
    <source>
        <strain evidence="2 3">FH14</strain>
    </source>
</reference>
<dbReference type="EMBL" id="JAVLSF010000004">
    <property type="protein sequence ID" value="MDR9773082.1"/>
    <property type="molecule type" value="Genomic_DNA"/>
</dbReference>
<dbReference type="PANTHER" id="PTHR42110">
    <property type="entry name" value="L-ASPARAGINASE, PUTATIVE (AFU_ORTHOLOGUE AFUA_3G11890)-RELATED"/>
    <property type="match status" value="1"/>
</dbReference>
<name>A0A2A6K8K1_9HYPH</name>